<protein>
    <submittedName>
        <fullName evidence="3">Uncharacterized protein</fullName>
    </submittedName>
</protein>
<reference evidence="3 4" key="1">
    <citation type="submission" date="2016-09" db="EMBL/GenBank/DDBJ databases">
        <title>The draft genome of Dichanthelium oligosanthes: A C3 panicoid grass species.</title>
        <authorList>
            <person name="Studer A.J."/>
            <person name="Schnable J.C."/>
            <person name="Brutnell T.P."/>
        </authorList>
    </citation>
    <scope>NUCLEOTIDE SEQUENCE [LARGE SCALE GENOMIC DNA]</scope>
    <source>
        <strain evidence="4">cv. Kellogg 1175</strain>
        <tissue evidence="3">Leaf</tissue>
    </source>
</reference>
<comment type="caution">
    <text evidence="3">The sequence shown here is derived from an EMBL/GenBank/DDBJ whole genome shotgun (WGS) entry which is preliminary data.</text>
</comment>
<proteinExistence type="predicted"/>
<evidence type="ECO:0000256" key="1">
    <source>
        <dbReference type="SAM" id="MobiDB-lite"/>
    </source>
</evidence>
<keyword evidence="2" id="KW-0732">Signal</keyword>
<gene>
    <name evidence="3" type="ORF">BAE44_0024783</name>
</gene>
<feature type="signal peptide" evidence="2">
    <location>
        <begin position="1"/>
        <end position="31"/>
    </location>
</feature>
<name>A0A1E5UMU4_9POAL</name>
<feature type="chain" id="PRO_5009187159" evidence="2">
    <location>
        <begin position="32"/>
        <end position="132"/>
    </location>
</feature>
<feature type="region of interest" description="Disordered" evidence="1">
    <location>
        <begin position="62"/>
        <end position="82"/>
    </location>
</feature>
<feature type="compositionally biased region" description="Low complexity" evidence="1">
    <location>
        <begin position="66"/>
        <end position="76"/>
    </location>
</feature>
<accession>A0A1E5UMU4</accession>
<evidence type="ECO:0000313" key="3">
    <source>
        <dbReference type="EMBL" id="OEL14199.1"/>
    </source>
</evidence>
<dbReference type="OrthoDB" id="1685715at2759"/>
<evidence type="ECO:0000256" key="2">
    <source>
        <dbReference type="SAM" id="SignalP"/>
    </source>
</evidence>
<dbReference type="EMBL" id="LWDX02070819">
    <property type="protein sequence ID" value="OEL14199.1"/>
    <property type="molecule type" value="Genomic_DNA"/>
</dbReference>
<dbReference type="AlphaFoldDB" id="A0A1E5UMU4"/>
<keyword evidence="4" id="KW-1185">Reference proteome</keyword>
<sequence length="132" mass="14059">MACGLLLQPAGAATAAALWPCLLLLPAPSRSFPNKEQLNRVLCMNRFYWNPTLSATKSHRSRTLVGRSSSGSSAEVAEVRRPADVSTTQSNLSMSHCMDLVPGALIVISGYWTGPDVDDGGGSVEAMLQRIV</sequence>
<evidence type="ECO:0000313" key="4">
    <source>
        <dbReference type="Proteomes" id="UP000095767"/>
    </source>
</evidence>
<organism evidence="3 4">
    <name type="scientific">Dichanthelium oligosanthes</name>
    <dbReference type="NCBI Taxonomy" id="888268"/>
    <lineage>
        <taxon>Eukaryota</taxon>
        <taxon>Viridiplantae</taxon>
        <taxon>Streptophyta</taxon>
        <taxon>Embryophyta</taxon>
        <taxon>Tracheophyta</taxon>
        <taxon>Spermatophyta</taxon>
        <taxon>Magnoliopsida</taxon>
        <taxon>Liliopsida</taxon>
        <taxon>Poales</taxon>
        <taxon>Poaceae</taxon>
        <taxon>PACMAD clade</taxon>
        <taxon>Panicoideae</taxon>
        <taxon>Panicodae</taxon>
        <taxon>Paniceae</taxon>
        <taxon>Dichantheliinae</taxon>
        <taxon>Dichanthelium</taxon>
    </lineage>
</organism>
<dbReference type="Proteomes" id="UP000095767">
    <property type="component" value="Unassembled WGS sequence"/>
</dbReference>